<keyword evidence="3" id="KW-0472">Membrane</keyword>
<organism evidence="4 5">
    <name type="scientific">Suttonella ornithocola</name>
    <dbReference type="NCBI Taxonomy" id="279832"/>
    <lineage>
        <taxon>Bacteria</taxon>
        <taxon>Pseudomonadati</taxon>
        <taxon>Pseudomonadota</taxon>
        <taxon>Gammaproteobacteria</taxon>
        <taxon>Cardiobacteriales</taxon>
        <taxon>Cardiobacteriaceae</taxon>
        <taxon>Suttonella</taxon>
    </lineage>
</organism>
<proteinExistence type="inferred from homology"/>
<gene>
    <name evidence="4" type="ORF">NCTC13337_00488</name>
</gene>
<dbReference type="EMBL" id="UHIC01000001">
    <property type="protein sequence ID" value="SUO93955.1"/>
    <property type="molecule type" value="Genomic_DNA"/>
</dbReference>
<dbReference type="RefSeq" id="WP_072575515.1">
    <property type="nucleotide sequence ID" value="NZ_LWHB01000010.1"/>
</dbReference>
<dbReference type="InterPro" id="IPR045584">
    <property type="entry name" value="Pilin-like"/>
</dbReference>
<dbReference type="Gene3D" id="3.30.700.10">
    <property type="entry name" value="Glycoprotein, Type 4 Pilin"/>
    <property type="match status" value="1"/>
</dbReference>
<accession>A0A380MMU8</accession>
<keyword evidence="3" id="KW-0812">Transmembrane</keyword>
<sequence>MVNKHNYYHILGLTPRATMRQIIDAIEKIRNLDRQGDYTMILSQIEQELTNPRRRAAYDKANGFNKDDYENSELPVVSPIKDVFVDIDESFYSDPKSSLFQLENLKNIQEELQNNSALKHEPSKLKSALSTNFKYLILFILLIAIGFLAMQFSQSVMDYYNGRKSVEQAMVSLTDAQKTVENYIRNNGYFPETLNIPTGNDEPYQITVNGKNDKNQIILEFNHNAVSPLRNHALTETLITRPNFTGWQCDPSKDFPERYKPKKCF</sequence>
<evidence type="ECO:0000256" key="1">
    <source>
        <dbReference type="ARBA" id="ARBA00004167"/>
    </source>
</evidence>
<comment type="similarity">
    <text evidence="2">Belongs to the N-Me-Phe pilin family.</text>
</comment>
<keyword evidence="5" id="KW-1185">Reference proteome</keyword>
<feature type="transmembrane region" description="Helical" evidence="3">
    <location>
        <begin position="133"/>
        <end position="152"/>
    </location>
</feature>
<dbReference type="SUPFAM" id="SSF54523">
    <property type="entry name" value="Pili subunits"/>
    <property type="match status" value="1"/>
</dbReference>
<evidence type="ECO:0000313" key="5">
    <source>
        <dbReference type="Proteomes" id="UP000254601"/>
    </source>
</evidence>
<evidence type="ECO:0000313" key="4">
    <source>
        <dbReference type="EMBL" id="SUO93955.1"/>
    </source>
</evidence>
<dbReference type="AlphaFoldDB" id="A0A380MMU8"/>
<dbReference type="Pfam" id="PF00114">
    <property type="entry name" value="Pilin"/>
    <property type="match status" value="1"/>
</dbReference>
<dbReference type="GO" id="GO:0007155">
    <property type="term" value="P:cell adhesion"/>
    <property type="evidence" value="ECO:0007669"/>
    <property type="project" value="InterPro"/>
</dbReference>
<evidence type="ECO:0000256" key="3">
    <source>
        <dbReference type="SAM" id="Phobius"/>
    </source>
</evidence>
<name>A0A380MMU8_9GAMM</name>
<reference evidence="4 5" key="1">
    <citation type="submission" date="2018-06" db="EMBL/GenBank/DDBJ databases">
        <authorList>
            <consortium name="Pathogen Informatics"/>
            <person name="Doyle S."/>
        </authorList>
    </citation>
    <scope>NUCLEOTIDE SEQUENCE [LARGE SCALE GENOMIC DNA]</scope>
    <source>
        <strain evidence="4 5">NCTC13337</strain>
    </source>
</reference>
<keyword evidence="3" id="KW-1133">Transmembrane helix</keyword>
<dbReference type="GO" id="GO:0016020">
    <property type="term" value="C:membrane"/>
    <property type="evidence" value="ECO:0007669"/>
    <property type="project" value="UniProtKB-SubCell"/>
</dbReference>
<evidence type="ECO:0000256" key="2">
    <source>
        <dbReference type="ARBA" id="ARBA00005233"/>
    </source>
</evidence>
<comment type="subcellular location">
    <subcellularLocation>
        <location evidence="1">Membrane</location>
        <topology evidence="1">Single-pass membrane protein</topology>
    </subcellularLocation>
</comment>
<dbReference type="InterPro" id="IPR001082">
    <property type="entry name" value="Pilin"/>
</dbReference>
<dbReference type="Proteomes" id="UP000254601">
    <property type="component" value="Unassembled WGS sequence"/>
</dbReference>
<dbReference type="GO" id="GO:0009289">
    <property type="term" value="C:pilus"/>
    <property type="evidence" value="ECO:0007669"/>
    <property type="project" value="InterPro"/>
</dbReference>
<protein>
    <submittedName>
        <fullName evidence="4">Uncharacterized protein</fullName>
    </submittedName>
</protein>